<dbReference type="OrthoDB" id="548564at2759"/>
<evidence type="ECO:0000313" key="1">
    <source>
        <dbReference type="EMBL" id="KAA3470089.1"/>
    </source>
</evidence>
<organism evidence="1 2">
    <name type="scientific">Gossypium australe</name>
    <dbReference type="NCBI Taxonomy" id="47621"/>
    <lineage>
        <taxon>Eukaryota</taxon>
        <taxon>Viridiplantae</taxon>
        <taxon>Streptophyta</taxon>
        <taxon>Embryophyta</taxon>
        <taxon>Tracheophyta</taxon>
        <taxon>Spermatophyta</taxon>
        <taxon>Magnoliopsida</taxon>
        <taxon>eudicotyledons</taxon>
        <taxon>Gunneridae</taxon>
        <taxon>Pentapetalae</taxon>
        <taxon>rosids</taxon>
        <taxon>malvids</taxon>
        <taxon>Malvales</taxon>
        <taxon>Malvaceae</taxon>
        <taxon>Malvoideae</taxon>
        <taxon>Gossypium</taxon>
    </lineage>
</organism>
<name>A0A5B6VLE7_9ROSI</name>
<reference evidence="2" key="1">
    <citation type="journal article" date="2019" name="Plant Biotechnol. J.">
        <title>Genome sequencing of the Australian wild diploid species Gossypium australe highlights disease resistance and delayed gland morphogenesis.</title>
        <authorList>
            <person name="Cai Y."/>
            <person name="Cai X."/>
            <person name="Wang Q."/>
            <person name="Wang P."/>
            <person name="Zhang Y."/>
            <person name="Cai C."/>
            <person name="Xu Y."/>
            <person name="Wang K."/>
            <person name="Zhou Z."/>
            <person name="Wang C."/>
            <person name="Geng S."/>
            <person name="Li B."/>
            <person name="Dong Q."/>
            <person name="Hou Y."/>
            <person name="Wang H."/>
            <person name="Ai P."/>
            <person name="Liu Z."/>
            <person name="Yi F."/>
            <person name="Sun M."/>
            <person name="An G."/>
            <person name="Cheng J."/>
            <person name="Zhang Y."/>
            <person name="Shi Q."/>
            <person name="Xie Y."/>
            <person name="Shi X."/>
            <person name="Chang Y."/>
            <person name="Huang F."/>
            <person name="Chen Y."/>
            <person name="Hong S."/>
            <person name="Mi L."/>
            <person name="Sun Q."/>
            <person name="Zhang L."/>
            <person name="Zhou B."/>
            <person name="Peng R."/>
            <person name="Zhang X."/>
            <person name="Liu F."/>
        </authorList>
    </citation>
    <scope>NUCLEOTIDE SEQUENCE [LARGE SCALE GENOMIC DNA]</scope>
    <source>
        <strain evidence="2">cv. PA1801</strain>
    </source>
</reference>
<dbReference type="AlphaFoldDB" id="A0A5B6VLE7"/>
<gene>
    <name evidence="1" type="ORF">EPI10_015826</name>
</gene>
<dbReference type="EMBL" id="SMMG02000006">
    <property type="protein sequence ID" value="KAA3470089.1"/>
    <property type="molecule type" value="Genomic_DNA"/>
</dbReference>
<accession>A0A5B6VLE7</accession>
<dbReference type="GO" id="GO:0016757">
    <property type="term" value="F:glycosyltransferase activity"/>
    <property type="evidence" value="ECO:0007669"/>
    <property type="project" value="UniProtKB-KW"/>
</dbReference>
<evidence type="ECO:0000313" key="2">
    <source>
        <dbReference type="Proteomes" id="UP000325315"/>
    </source>
</evidence>
<keyword evidence="2" id="KW-1185">Reference proteome</keyword>
<comment type="caution">
    <text evidence="1">The sequence shown here is derived from an EMBL/GenBank/DDBJ whole genome shotgun (WGS) entry which is preliminary data.</text>
</comment>
<dbReference type="Proteomes" id="UP000325315">
    <property type="component" value="Unassembled WGS sequence"/>
</dbReference>
<keyword evidence="1" id="KW-0808">Transferase</keyword>
<dbReference type="InterPro" id="IPR053277">
    <property type="entry name" value="Endomembrane_traffic_mod"/>
</dbReference>
<keyword evidence="1" id="KW-0328">Glycosyltransferase</keyword>
<proteinExistence type="predicted"/>
<protein>
    <submittedName>
        <fullName evidence="1">UDP-N-acetylglucosamine--peptide N-acetylglucosaminyltransferase subunit</fullName>
    </submittedName>
</protein>
<sequence length="72" mass="8437">MIYICFSQENTQRQSYQNNAAMELINSVTGTDEEGRSRQRILIYAARRYATALERNPEDYDALYNWALVLQV</sequence>
<dbReference type="PANTHER" id="PTHR45005:SF2">
    <property type="entry name" value="PROTEIN HLB1"/>
    <property type="match status" value="1"/>
</dbReference>
<dbReference type="PANTHER" id="PTHR45005">
    <property type="match status" value="1"/>
</dbReference>